<sequence length="113" mass="12883">MLSNLDRLISWLNNRVPETLFVLVVLLNVLCVVARIWRGEYSVKDNEEPKGKLVKSEYKFNKASAEDKGKSESKTTTAVLNAKNIKYTWVVKFMWVGHPVYAIQNVINIQGGK</sequence>
<keyword evidence="1" id="KW-0472">Membrane</keyword>
<evidence type="ECO:0000313" key="2">
    <source>
        <dbReference type="Proteomes" id="UP000079169"/>
    </source>
</evidence>
<dbReference type="KEGG" id="dci:103505281"/>
<evidence type="ECO:0000313" key="3">
    <source>
        <dbReference type="RefSeq" id="XP_008467832.1"/>
    </source>
</evidence>
<dbReference type="Proteomes" id="UP000079169">
    <property type="component" value="Unplaced"/>
</dbReference>
<evidence type="ECO:0000256" key="1">
    <source>
        <dbReference type="SAM" id="Phobius"/>
    </source>
</evidence>
<keyword evidence="1" id="KW-0812">Transmembrane</keyword>
<gene>
    <name evidence="3" type="primary">LOC103505281</name>
</gene>
<keyword evidence="2" id="KW-1185">Reference proteome</keyword>
<dbReference type="RefSeq" id="XP_008467832.1">
    <property type="nucleotide sequence ID" value="XM_008469610.3"/>
</dbReference>
<accession>A0A1S3CVF6</accession>
<keyword evidence="1" id="KW-1133">Transmembrane helix</keyword>
<dbReference type="PaxDb" id="121845-A0A1S3CVF6"/>
<dbReference type="AlphaFoldDB" id="A0A1S3CVF6"/>
<name>A0A1S3CVF6_DIACI</name>
<reference evidence="3" key="1">
    <citation type="submission" date="2025-08" db="UniProtKB">
        <authorList>
            <consortium name="RefSeq"/>
        </authorList>
    </citation>
    <scope>IDENTIFICATION</scope>
</reference>
<dbReference type="GeneID" id="103505281"/>
<organism evidence="2 3">
    <name type="scientific">Diaphorina citri</name>
    <name type="common">Asian citrus psyllid</name>
    <dbReference type="NCBI Taxonomy" id="121845"/>
    <lineage>
        <taxon>Eukaryota</taxon>
        <taxon>Metazoa</taxon>
        <taxon>Ecdysozoa</taxon>
        <taxon>Arthropoda</taxon>
        <taxon>Hexapoda</taxon>
        <taxon>Insecta</taxon>
        <taxon>Pterygota</taxon>
        <taxon>Neoptera</taxon>
        <taxon>Paraneoptera</taxon>
        <taxon>Hemiptera</taxon>
        <taxon>Sternorrhyncha</taxon>
        <taxon>Psylloidea</taxon>
        <taxon>Psyllidae</taxon>
        <taxon>Diaphorininae</taxon>
        <taxon>Diaphorina</taxon>
    </lineage>
</organism>
<proteinExistence type="predicted"/>
<protein>
    <submittedName>
        <fullName evidence="3">Uncharacterized protein LOC103505281</fullName>
    </submittedName>
</protein>
<feature type="transmembrane region" description="Helical" evidence="1">
    <location>
        <begin position="20"/>
        <end position="37"/>
    </location>
</feature>